<evidence type="ECO:0000259" key="4">
    <source>
        <dbReference type="Pfam" id="PF03033"/>
    </source>
</evidence>
<dbReference type="Proteomes" id="UP001530293">
    <property type="component" value="Unassembled WGS sequence"/>
</dbReference>
<sequence length="870" mass="97296">MADAAVESASPRLRSSLRNDGNDNISLRNMKSPRNERRMSLRKAGSNYNFMLGEALLGIDLSNKSLQEAVEEGDNDRVDIDLDFILPKLNICILVVGTHGDVLPFCALANELQEIGHRVRLASHEVHRRTVTSRSIEFYPLAGDPKLLSQWTVQSGGNITGEIRQGVQDLSVLAAKDAMVKSICKSCWGAVTGTDPYLEIFDDTQHQAIAPFVANAVIANPPCMGHIHVCEALGIPLHIMFPQPWYYATKSFPHPYSGLSYQQPLNPNTPQARSNYASYAVWEGIMQVGYGKSINHWRSHTLQVPKIPFNHRYSNFIAQCKIPFSAMWSPSFVPKPDDWPEQCRVVGTFTENSGGAGVAKKVMLSPSDEKKNEKLIAWLKEGGEARKPIFIGFGSMVIKDTERLQTMIMEAAKETKIRIVVQSSWSKLNVYGEFCHNVGPISHDWLLPQCSAVIHHGGAGTTAAGLRYGLPTFVCPFFGDQYMWGEMCFRAGVGPAPCPVTQLSTEILIEKLRELSDPSIKEAASKLAIAMEEEDGVLGALDHFWSALPRDSMMCSVGLIMGKSLLAKYRIKNSIPVSHEVASVIANWNRKTLRLPINNAVQHDARKLAGSVGRQVVQETTRRNDKLVPHGTTTYALRHRGGYDSICHGLTTASLEFWEWLFRSIFQFYRVPDKFARKHGLFGCIFGLIASPLYFAFSLIMTIVTVVDRLGVTVANGVFGMQWLYFIDRRANATVYMDRVDTSTLSATGTLISNESIRCVTEARQIAIECRQIFNTCKPGYVSDHWNFREVDIELLSSKVINDHGKSKLELSEVEYKTLEKRLDWAKLRMKHLSYNRFCLYVGEAVHGRFYTSETSNPDRISEAASCYLT</sequence>
<protein>
    <recommendedName>
        <fullName evidence="8">Glycosyltransferase family 28 N-terminal domain-containing protein</fullName>
    </recommendedName>
</protein>
<evidence type="ECO:0000259" key="5">
    <source>
        <dbReference type="Pfam" id="PF06722"/>
    </source>
</evidence>
<dbReference type="Gene3D" id="3.40.50.2000">
    <property type="entry name" value="Glycogen Phosphorylase B"/>
    <property type="match status" value="2"/>
</dbReference>
<dbReference type="Pfam" id="PF06722">
    <property type="entry name" value="EryCIII-like_C"/>
    <property type="match status" value="1"/>
</dbReference>
<evidence type="ECO:0008006" key="8">
    <source>
        <dbReference type="Google" id="ProtNLM"/>
    </source>
</evidence>
<evidence type="ECO:0000256" key="2">
    <source>
        <dbReference type="SAM" id="MobiDB-lite"/>
    </source>
</evidence>
<feature type="region of interest" description="Disordered" evidence="2">
    <location>
        <begin position="1"/>
        <end position="37"/>
    </location>
</feature>
<comment type="caution">
    <text evidence="6">The sequence shown here is derived from an EMBL/GenBank/DDBJ whole genome shotgun (WGS) entry which is preliminary data.</text>
</comment>
<evidence type="ECO:0000313" key="7">
    <source>
        <dbReference type="Proteomes" id="UP001530293"/>
    </source>
</evidence>
<reference evidence="6 7" key="1">
    <citation type="submission" date="2024-10" db="EMBL/GenBank/DDBJ databases">
        <title>Updated reference genomes for cyclostephanoid diatoms.</title>
        <authorList>
            <person name="Roberts W.R."/>
            <person name="Alverson A.J."/>
        </authorList>
    </citation>
    <scope>NUCLEOTIDE SEQUENCE [LARGE SCALE GENOMIC DNA]</scope>
    <source>
        <strain evidence="6 7">AJA232-27</strain>
    </source>
</reference>
<accession>A0ABD3MPB3</accession>
<dbReference type="PANTHER" id="PTHR48050:SF13">
    <property type="entry name" value="STEROL 3-BETA-GLUCOSYLTRANSFERASE UGT80A2"/>
    <property type="match status" value="1"/>
</dbReference>
<feature type="transmembrane region" description="Helical" evidence="3">
    <location>
        <begin position="680"/>
        <end position="704"/>
    </location>
</feature>
<evidence type="ECO:0000256" key="1">
    <source>
        <dbReference type="ARBA" id="ARBA00022679"/>
    </source>
</evidence>
<keyword evidence="7" id="KW-1185">Reference proteome</keyword>
<dbReference type="PANTHER" id="PTHR48050">
    <property type="entry name" value="STEROL 3-BETA-GLUCOSYLTRANSFERASE"/>
    <property type="match status" value="1"/>
</dbReference>
<keyword evidence="1" id="KW-0808">Transferase</keyword>
<dbReference type="FunFam" id="3.40.50.2000:FF:000009">
    <property type="entry name" value="Sterol 3-beta-glucosyltransferase UGT80A2"/>
    <property type="match status" value="1"/>
</dbReference>
<organism evidence="6 7">
    <name type="scientific">Discostella pseudostelligera</name>
    <dbReference type="NCBI Taxonomy" id="259834"/>
    <lineage>
        <taxon>Eukaryota</taxon>
        <taxon>Sar</taxon>
        <taxon>Stramenopiles</taxon>
        <taxon>Ochrophyta</taxon>
        <taxon>Bacillariophyta</taxon>
        <taxon>Coscinodiscophyceae</taxon>
        <taxon>Thalassiosirophycidae</taxon>
        <taxon>Stephanodiscales</taxon>
        <taxon>Stephanodiscaceae</taxon>
        <taxon>Discostella</taxon>
    </lineage>
</organism>
<dbReference type="CDD" id="cd03784">
    <property type="entry name" value="GT1_Gtf-like"/>
    <property type="match status" value="1"/>
</dbReference>
<evidence type="ECO:0000256" key="3">
    <source>
        <dbReference type="SAM" id="Phobius"/>
    </source>
</evidence>
<dbReference type="InterPro" id="IPR050426">
    <property type="entry name" value="Glycosyltransferase_28"/>
</dbReference>
<dbReference type="InterPro" id="IPR010610">
    <property type="entry name" value="EryCIII-like_C"/>
</dbReference>
<name>A0ABD3MPB3_9STRA</name>
<dbReference type="GO" id="GO:0016906">
    <property type="term" value="F:sterol 3-beta-glucosyltransferase activity"/>
    <property type="evidence" value="ECO:0007669"/>
    <property type="project" value="UniProtKB-ARBA"/>
</dbReference>
<keyword evidence="3" id="KW-0812">Transmembrane</keyword>
<proteinExistence type="predicted"/>
<keyword evidence="3" id="KW-0472">Membrane</keyword>
<feature type="domain" description="Glycosyltransferase family 28 N-terminal" evidence="4">
    <location>
        <begin position="91"/>
        <end position="247"/>
    </location>
</feature>
<dbReference type="Pfam" id="PF03033">
    <property type="entry name" value="Glyco_transf_28"/>
    <property type="match status" value="1"/>
</dbReference>
<evidence type="ECO:0000313" key="6">
    <source>
        <dbReference type="EMBL" id="KAL3763821.1"/>
    </source>
</evidence>
<dbReference type="InterPro" id="IPR002213">
    <property type="entry name" value="UDP_glucos_trans"/>
</dbReference>
<gene>
    <name evidence="6" type="ORF">ACHAWU_001881</name>
</gene>
<feature type="domain" description="Erythromycin biosynthesis protein CIII-like C-terminal" evidence="5">
    <location>
        <begin position="440"/>
        <end position="530"/>
    </location>
</feature>
<dbReference type="InterPro" id="IPR004276">
    <property type="entry name" value="GlycoTrans_28_N"/>
</dbReference>
<dbReference type="EMBL" id="JALLBG020000113">
    <property type="protein sequence ID" value="KAL3763821.1"/>
    <property type="molecule type" value="Genomic_DNA"/>
</dbReference>
<dbReference type="SUPFAM" id="SSF53756">
    <property type="entry name" value="UDP-Glycosyltransferase/glycogen phosphorylase"/>
    <property type="match status" value="1"/>
</dbReference>
<feature type="compositionally biased region" description="Polar residues" evidence="2">
    <location>
        <begin position="16"/>
        <end position="29"/>
    </location>
</feature>
<dbReference type="AlphaFoldDB" id="A0ABD3MPB3"/>
<keyword evidence="3" id="KW-1133">Transmembrane helix</keyword>